<sequence length="539" mass="58477">MTVYTVCVYVLLGSVPFCTPPTFLHYRSSLPPPNSFVEMFRRLHSRIIGAGAVCGLPSTAPAEVFLKSLPPPEEVDPLKYRRFKEEEAQYRQSGGKPAASDPFFRFVSGAAGHKHCVLLTQEGNMVTFGDNRFGQTAGVKEGESSIGGGVHQGDQDWSPLYVDLAGIFKQDLALRTRATCGTNFTIVYQQGTRRAIAFGNNHLGQLGVGGKSAVDNTVGFQQWDPLASWWPSQDKSVVIEEVVTGYNHSVARLTDGSLYAFGSNTWGELGIGSTVSPMMASRISAFDHRPQRVRKVAAGNSFTLFLTEEGRVYGCGATNNGQLPPNSFEPVPIPLTRAFQVRHDGPATSDKLIRVKDIACVGSMSVFLSEKDEILIQGSFPQFGVTIPSPRFVAVDQTSVVEKFVALAGGGVQPSDFSVDRIVGGPSNLFVVYKNGFVAGMGANSEGQIYCERKTFKGKSVNVAPTHAVKELLPVFVPTAGGGASKNTWFTAGMGFTLLVDDDERYHIPETTRPIELPPGETDQRKLQARRQRLTKALK</sequence>
<dbReference type="OrthoDB" id="277444at2759"/>
<dbReference type="PANTHER" id="PTHR45982:SF1">
    <property type="entry name" value="REGULATOR OF CHROMOSOME CONDENSATION"/>
    <property type="match status" value="1"/>
</dbReference>
<reference evidence="3 4" key="1">
    <citation type="submission" date="2020-08" db="EMBL/GenBank/DDBJ databases">
        <authorList>
            <person name="Newling K."/>
            <person name="Davey J."/>
            <person name="Forrester S."/>
        </authorList>
    </citation>
    <scope>NUCLEOTIDE SEQUENCE [LARGE SCALE GENOMIC DNA]</scope>
    <source>
        <strain evidence="4">Crithidia deanei Carvalho (ATCC PRA-265)</strain>
    </source>
</reference>
<evidence type="ECO:0000313" key="3">
    <source>
        <dbReference type="EMBL" id="CAD2213507.1"/>
    </source>
</evidence>
<dbReference type="PANTHER" id="PTHR45982">
    <property type="entry name" value="REGULATOR OF CHROMOSOME CONDENSATION"/>
    <property type="match status" value="1"/>
</dbReference>
<evidence type="ECO:0000256" key="1">
    <source>
        <dbReference type="PROSITE-ProRule" id="PRU00235"/>
    </source>
</evidence>
<dbReference type="EMBL" id="LR877146">
    <property type="protein sequence ID" value="CAD2213507.1"/>
    <property type="molecule type" value="Genomic_DNA"/>
</dbReference>
<feature type="repeat" description="RCC1" evidence="1">
    <location>
        <begin position="256"/>
        <end position="309"/>
    </location>
</feature>
<dbReference type="SUPFAM" id="SSF50985">
    <property type="entry name" value="RCC1/BLIP-II"/>
    <property type="match status" value="1"/>
</dbReference>
<feature type="region of interest" description="Disordered" evidence="2">
    <location>
        <begin position="511"/>
        <end position="539"/>
    </location>
</feature>
<dbReference type="Gene3D" id="2.130.10.30">
    <property type="entry name" value="Regulator of chromosome condensation 1/beta-lactamase-inhibitor protein II"/>
    <property type="match status" value="2"/>
</dbReference>
<dbReference type="InterPro" id="IPR051553">
    <property type="entry name" value="Ran_GTPase-activating"/>
</dbReference>
<proteinExistence type="predicted"/>
<gene>
    <name evidence="3" type="ORF">ADEAN_000094800</name>
</gene>
<keyword evidence="4" id="KW-1185">Reference proteome</keyword>
<evidence type="ECO:0000256" key="2">
    <source>
        <dbReference type="SAM" id="MobiDB-lite"/>
    </source>
</evidence>
<name>A0A7G2C451_9TRYP</name>
<dbReference type="Proteomes" id="UP000515908">
    <property type="component" value="Chromosome 02"/>
</dbReference>
<protein>
    <submittedName>
        <fullName evidence="3">Regulator of chromosome condensation (RCC1) repeat, putative</fullName>
    </submittedName>
</protein>
<dbReference type="AlphaFoldDB" id="A0A7G2C451"/>
<dbReference type="InterPro" id="IPR000408">
    <property type="entry name" value="Reg_chr_condens"/>
</dbReference>
<accession>A0A7G2C451</accession>
<evidence type="ECO:0000313" key="4">
    <source>
        <dbReference type="Proteomes" id="UP000515908"/>
    </source>
</evidence>
<dbReference type="InterPro" id="IPR009091">
    <property type="entry name" value="RCC1/BLIP-II"/>
</dbReference>
<feature type="compositionally biased region" description="Basic residues" evidence="2">
    <location>
        <begin position="527"/>
        <end position="539"/>
    </location>
</feature>
<dbReference type="GO" id="GO:0005085">
    <property type="term" value="F:guanyl-nucleotide exchange factor activity"/>
    <property type="evidence" value="ECO:0007669"/>
    <property type="project" value="TreeGrafter"/>
</dbReference>
<dbReference type="Pfam" id="PF13540">
    <property type="entry name" value="RCC1_2"/>
    <property type="match status" value="3"/>
</dbReference>
<organism evidence="3 4">
    <name type="scientific">Angomonas deanei</name>
    <dbReference type="NCBI Taxonomy" id="59799"/>
    <lineage>
        <taxon>Eukaryota</taxon>
        <taxon>Discoba</taxon>
        <taxon>Euglenozoa</taxon>
        <taxon>Kinetoplastea</taxon>
        <taxon>Metakinetoplastina</taxon>
        <taxon>Trypanosomatida</taxon>
        <taxon>Trypanosomatidae</taxon>
        <taxon>Strigomonadinae</taxon>
        <taxon>Angomonas</taxon>
    </lineage>
</organism>
<dbReference type="GO" id="GO:0005737">
    <property type="term" value="C:cytoplasm"/>
    <property type="evidence" value="ECO:0007669"/>
    <property type="project" value="TreeGrafter"/>
</dbReference>
<dbReference type="VEuPathDB" id="TriTrypDB:ADEAN_000094800"/>
<dbReference type="PROSITE" id="PS50012">
    <property type="entry name" value="RCC1_3"/>
    <property type="match status" value="1"/>
</dbReference>